<dbReference type="Proteomes" id="UP000256964">
    <property type="component" value="Unassembled WGS sequence"/>
</dbReference>
<accession>A0A371DAV3</accession>
<dbReference type="AlphaFoldDB" id="A0A371DAV3"/>
<protein>
    <submittedName>
        <fullName evidence="1">Uncharacterized protein</fullName>
    </submittedName>
</protein>
<evidence type="ECO:0000313" key="1">
    <source>
        <dbReference type="EMBL" id="RDX49650.1"/>
    </source>
</evidence>
<dbReference type="OrthoDB" id="3228837at2759"/>
<dbReference type="EMBL" id="KZ857404">
    <property type="protein sequence ID" value="RDX49650.1"/>
    <property type="molecule type" value="Genomic_DNA"/>
</dbReference>
<gene>
    <name evidence="1" type="ORF">OH76DRAFT_1483013</name>
</gene>
<dbReference type="STRING" id="139420.A0A371DAV3"/>
<keyword evidence="2" id="KW-1185">Reference proteome</keyword>
<evidence type="ECO:0000313" key="2">
    <source>
        <dbReference type="Proteomes" id="UP000256964"/>
    </source>
</evidence>
<sequence>MSIQDSRNTVHDDIERLFIATLSEHETSRKWYEADSSIVKRLALQSEGLFIYARTAIDFILHDPDDELSMQERYHLLLSTEVAAGRAPLDLLYRTVLYSVFPSQDRYDQMQDRLKRVLGYLVTLQGDKGISPRTLAKLTLMPTAESIPILNKLRSVVIFEHNNVDSRFQIIHATFREFQVGDPTRAGNDFYVNAEEAHGRLAEECTSAMRSFAAQYRQGAGTDAQAMLILQFLTDDPTLSHFVYACQFRHEHLGLSALSQVPENRQSIGEDDPPPIPAFTSFYIGSFRLMCDLISTIVTQLRGSLPAGSKSTDTLTAMEDSLSKDNLSVSSHLKDIVSIILDIQALGNCAVSETAHGQTTRTLAALEDQWVLKLTSILKTVANTIEYDNALYKAHHNFHVSEHLVYPAFKHV</sequence>
<reference evidence="1 2" key="1">
    <citation type="journal article" date="2018" name="Biotechnol. Biofuels">
        <title>Integrative visual omics of the white-rot fungus Polyporus brumalis exposes the biotechnological potential of its oxidative enzymes for delignifying raw plant biomass.</title>
        <authorList>
            <person name="Miyauchi S."/>
            <person name="Rancon A."/>
            <person name="Drula E."/>
            <person name="Hage H."/>
            <person name="Chaduli D."/>
            <person name="Favel A."/>
            <person name="Grisel S."/>
            <person name="Henrissat B."/>
            <person name="Herpoel-Gimbert I."/>
            <person name="Ruiz-Duenas F.J."/>
            <person name="Chevret D."/>
            <person name="Hainaut M."/>
            <person name="Lin J."/>
            <person name="Wang M."/>
            <person name="Pangilinan J."/>
            <person name="Lipzen A."/>
            <person name="Lesage-Meessen L."/>
            <person name="Navarro D."/>
            <person name="Riley R."/>
            <person name="Grigoriev I.V."/>
            <person name="Zhou S."/>
            <person name="Raouche S."/>
            <person name="Rosso M.N."/>
        </authorList>
    </citation>
    <scope>NUCLEOTIDE SEQUENCE [LARGE SCALE GENOMIC DNA]</scope>
    <source>
        <strain evidence="1 2">BRFM 1820</strain>
    </source>
</reference>
<proteinExistence type="predicted"/>
<organism evidence="1 2">
    <name type="scientific">Lentinus brumalis</name>
    <dbReference type="NCBI Taxonomy" id="2498619"/>
    <lineage>
        <taxon>Eukaryota</taxon>
        <taxon>Fungi</taxon>
        <taxon>Dikarya</taxon>
        <taxon>Basidiomycota</taxon>
        <taxon>Agaricomycotina</taxon>
        <taxon>Agaricomycetes</taxon>
        <taxon>Polyporales</taxon>
        <taxon>Polyporaceae</taxon>
        <taxon>Lentinus</taxon>
    </lineage>
</organism>
<name>A0A371DAV3_9APHY</name>